<protein>
    <submittedName>
        <fullName evidence="1">Uncharacterized protein</fullName>
    </submittedName>
</protein>
<dbReference type="EMBL" id="JANPWB010000005">
    <property type="protein sequence ID" value="KAJ1189493.1"/>
    <property type="molecule type" value="Genomic_DNA"/>
</dbReference>
<accession>A0AAV7UKY1</accession>
<dbReference type="AlphaFoldDB" id="A0AAV7UKY1"/>
<reference evidence="1" key="1">
    <citation type="journal article" date="2022" name="bioRxiv">
        <title>Sequencing and chromosome-scale assembly of the giantPleurodeles waltlgenome.</title>
        <authorList>
            <person name="Brown T."/>
            <person name="Elewa A."/>
            <person name="Iarovenko S."/>
            <person name="Subramanian E."/>
            <person name="Araus A.J."/>
            <person name="Petzold A."/>
            <person name="Susuki M."/>
            <person name="Suzuki K.-i.T."/>
            <person name="Hayashi T."/>
            <person name="Toyoda A."/>
            <person name="Oliveira C."/>
            <person name="Osipova E."/>
            <person name="Leigh N.D."/>
            <person name="Simon A."/>
            <person name="Yun M.H."/>
        </authorList>
    </citation>
    <scope>NUCLEOTIDE SEQUENCE</scope>
    <source>
        <strain evidence="1">20211129_DDA</strain>
        <tissue evidence="1">Liver</tissue>
    </source>
</reference>
<name>A0AAV7UKY1_PLEWA</name>
<gene>
    <name evidence="1" type="ORF">NDU88_006238</name>
</gene>
<evidence type="ECO:0000313" key="2">
    <source>
        <dbReference type="Proteomes" id="UP001066276"/>
    </source>
</evidence>
<organism evidence="1 2">
    <name type="scientific">Pleurodeles waltl</name>
    <name type="common">Iberian ribbed newt</name>
    <dbReference type="NCBI Taxonomy" id="8319"/>
    <lineage>
        <taxon>Eukaryota</taxon>
        <taxon>Metazoa</taxon>
        <taxon>Chordata</taxon>
        <taxon>Craniata</taxon>
        <taxon>Vertebrata</taxon>
        <taxon>Euteleostomi</taxon>
        <taxon>Amphibia</taxon>
        <taxon>Batrachia</taxon>
        <taxon>Caudata</taxon>
        <taxon>Salamandroidea</taxon>
        <taxon>Salamandridae</taxon>
        <taxon>Pleurodelinae</taxon>
        <taxon>Pleurodeles</taxon>
    </lineage>
</organism>
<comment type="caution">
    <text evidence="1">The sequence shown here is derived from an EMBL/GenBank/DDBJ whole genome shotgun (WGS) entry which is preliminary data.</text>
</comment>
<sequence length="145" mass="16561">MSSTQVRVSCLTYRVVFPEREYKAYTAIKNGLTAIVEINEERKTMLTVEKCFIASAQERVSLLTTFELVPGVPVDERHRCVVAKNKTRRMSSTQVRVSCLTYRVVFPEREYKAYTAIKNGLTAIVEINEERKTMLTVECVCRIGA</sequence>
<proteinExistence type="predicted"/>
<dbReference type="Proteomes" id="UP001066276">
    <property type="component" value="Chromosome 3_1"/>
</dbReference>
<evidence type="ECO:0000313" key="1">
    <source>
        <dbReference type="EMBL" id="KAJ1189493.1"/>
    </source>
</evidence>
<keyword evidence="2" id="KW-1185">Reference proteome</keyword>